<organism evidence="12 13">
    <name type="scientific">Ilex paraguariensis</name>
    <name type="common">yerba mate</name>
    <dbReference type="NCBI Taxonomy" id="185542"/>
    <lineage>
        <taxon>Eukaryota</taxon>
        <taxon>Viridiplantae</taxon>
        <taxon>Streptophyta</taxon>
        <taxon>Embryophyta</taxon>
        <taxon>Tracheophyta</taxon>
        <taxon>Spermatophyta</taxon>
        <taxon>Magnoliopsida</taxon>
        <taxon>eudicotyledons</taxon>
        <taxon>Gunneridae</taxon>
        <taxon>Pentapetalae</taxon>
        <taxon>asterids</taxon>
        <taxon>campanulids</taxon>
        <taxon>Aquifoliales</taxon>
        <taxon>Aquifoliaceae</taxon>
        <taxon>Ilex</taxon>
    </lineage>
</organism>
<name>A0ABC8R187_9AQUA</name>
<evidence type="ECO:0000256" key="4">
    <source>
        <dbReference type="ARBA" id="ARBA00022527"/>
    </source>
</evidence>
<evidence type="ECO:0000313" key="12">
    <source>
        <dbReference type="EMBL" id="CAK9138505.1"/>
    </source>
</evidence>
<gene>
    <name evidence="12" type="ORF">ILEXP_LOCUS5854</name>
</gene>
<evidence type="ECO:0000256" key="10">
    <source>
        <dbReference type="SAM" id="MobiDB-lite"/>
    </source>
</evidence>
<keyword evidence="8" id="KW-0611">Plant defense</keyword>
<dbReference type="InterPro" id="IPR050823">
    <property type="entry name" value="Plant_Ser_Thr_Prot_Kinase"/>
</dbReference>
<dbReference type="PANTHER" id="PTHR45621">
    <property type="entry name" value="OS01G0588500 PROTEIN-RELATED"/>
    <property type="match status" value="1"/>
</dbReference>
<feature type="domain" description="Protein kinase" evidence="11">
    <location>
        <begin position="77"/>
        <end position="369"/>
    </location>
</feature>
<dbReference type="Pfam" id="PF07714">
    <property type="entry name" value="PK_Tyr_Ser-Thr"/>
    <property type="match status" value="1"/>
</dbReference>
<keyword evidence="13" id="KW-1185">Reference proteome</keyword>
<dbReference type="FunFam" id="3.30.200.20:FF:000228">
    <property type="entry name" value="Serine/threonine-protein kinase BIK1"/>
    <property type="match status" value="1"/>
</dbReference>
<sequence length="441" mass="49658">MTVRKRTWQSFIPNCLKGEINPSPKPKKVVGKQTSFQRLSLSDLSSSALSEDLSISLAGSNLHVFTLQELKVITQSFSATNFLGEGGFGPVHKGFIDDKLRPGLKAQPVAVKLLDLDGSQGHREWLTEVIFLGQLRHPHLVKLIGYCCEDEHRLLVYEYMPRGSLENQLFRRYSMSLPWSVRMKIALGAAKGLAFLHEAEKPVIYRDFKASNILLDSDYTAKLSDFGLAKDGPEGDDTHVSTRVMGTHGYAAPEYIMTGHLTAASDVYSFGVLLLELLTGRRSVDKSRPHREQNLAEWARPILKDQRKLGRLMDPRLEGQYSELGAQKAAALAYQCLSHRAKLRPTMSTVVKTLGPLKDFNGIPVAPFVYTVLSNRDLHKENPKEVEAQKELKKQSGHRHKNHQLHHGHRHQDRLTKSTTIYSETALRQSLKNKINPPMHH</sequence>
<feature type="compositionally biased region" description="Basic and acidic residues" evidence="10">
    <location>
        <begin position="380"/>
        <end position="394"/>
    </location>
</feature>
<evidence type="ECO:0000256" key="9">
    <source>
        <dbReference type="ARBA" id="ARBA00022840"/>
    </source>
</evidence>
<keyword evidence="3" id="KW-1003">Cell membrane</keyword>
<dbReference type="EMBL" id="CAUOFW020000898">
    <property type="protein sequence ID" value="CAK9138505.1"/>
    <property type="molecule type" value="Genomic_DNA"/>
</dbReference>
<evidence type="ECO:0000259" key="11">
    <source>
        <dbReference type="PROSITE" id="PS50011"/>
    </source>
</evidence>
<feature type="compositionally biased region" description="Basic residues" evidence="10">
    <location>
        <begin position="395"/>
        <end position="412"/>
    </location>
</feature>
<dbReference type="AlphaFoldDB" id="A0ABC8R187"/>
<feature type="region of interest" description="Disordered" evidence="10">
    <location>
        <begin position="380"/>
        <end position="416"/>
    </location>
</feature>
<proteinExistence type="predicted"/>
<dbReference type="PROSITE" id="PS50011">
    <property type="entry name" value="PROTEIN_KINASE_DOM"/>
    <property type="match status" value="1"/>
</dbReference>
<evidence type="ECO:0000256" key="7">
    <source>
        <dbReference type="ARBA" id="ARBA00022777"/>
    </source>
</evidence>
<dbReference type="PROSITE" id="PS00108">
    <property type="entry name" value="PROTEIN_KINASE_ST"/>
    <property type="match status" value="1"/>
</dbReference>
<dbReference type="GO" id="GO:0005524">
    <property type="term" value="F:ATP binding"/>
    <property type="evidence" value="ECO:0007669"/>
    <property type="project" value="UniProtKB-KW"/>
</dbReference>
<keyword evidence="9" id="KW-0067">ATP-binding</keyword>
<dbReference type="InterPro" id="IPR000719">
    <property type="entry name" value="Prot_kinase_dom"/>
</dbReference>
<evidence type="ECO:0000256" key="3">
    <source>
        <dbReference type="ARBA" id="ARBA00022475"/>
    </source>
</evidence>
<evidence type="ECO:0000256" key="2">
    <source>
        <dbReference type="ARBA" id="ARBA00012513"/>
    </source>
</evidence>
<accession>A0ABC8R187</accession>
<dbReference type="EC" id="2.7.11.1" evidence="2"/>
<evidence type="ECO:0000256" key="5">
    <source>
        <dbReference type="ARBA" id="ARBA00022679"/>
    </source>
</evidence>
<comment type="subcellular location">
    <subcellularLocation>
        <location evidence="1">Cell membrane</location>
    </subcellularLocation>
</comment>
<dbReference type="InterPro" id="IPR008271">
    <property type="entry name" value="Ser/Thr_kinase_AS"/>
</dbReference>
<keyword evidence="6" id="KW-0547">Nucleotide-binding</keyword>
<comment type="caution">
    <text evidence="12">The sequence shown here is derived from an EMBL/GenBank/DDBJ whole genome shotgun (WGS) entry which is preliminary data.</text>
</comment>
<keyword evidence="5" id="KW-0808">Transferase</keyword>
<dbReference type="FunFam" id="1.10.510.10:FF:000258">
    <property type="entry name" value="Probable serine/threonine-protein kinase PBL8"/>
    <property type="match status" value="1"/>
</dbReference>
<dbReference type="InterPro" id="IPR001245">
    <property type="entry name" value="Ser-Thr/Tyr_kinase_cat_dom"/>
</dbReference>
<evidence type="ECO:0000256" key="8">
    <source>
        <dbReference type="ARBA" id="ARBA00022821"/>
    </source>
</evidence>
<dbReference type="InterPro" id="IPR011009">
    <property type="entry name" value="Kinase-like_dom_sf"/>
</dbReference>
<evidence type="ECO:0000256" key="6">
    <source>
        <dbReference type="ARBA" id="ARBA00022741"/>
    </source>
</evidence>
<evidence type="ECO:0000313" key="13">
    <source>
        <dbReference type="Proteomes" id="UP001642360"/>
    </source>
</evidence>
<dbReference type="GO" id="GO:0006952">
    <property type="term" value="P:defense response"/>
    <property type="evidence" value="ECO:0007669"/>
    <property type="project" value="UniProtKB-KW"/>
</dbReference>
<dbReference type="Gene3D" id="3.30.200.20">
    <property type="entry name" value="Phosphorylase Kinase, domain 1"/>
    <property type="match status" value="1"/>
</dbReference>
<keyword evidence="4" id="KW-0723">Serine/threonine-protein kinase</keyword>
<keyword evidence="7" id="KW-0418">Kinase</keyword>
<dbReference type="GO" id="GO:0005886">
    <property type="term" value="C:plasma membrane"/>
    <property type="evidence" value="ECO:0007669"/>
    <property type="project" value="UniProtKB-SubCell"/>
</dbReference>
<dbReference type="Gene3D" id="1.10.510.10">
    <property type="entry name" value="Transferase(Phosphotransferase) domain 1"/>
    <property type="match status" value="1"/>
</dbReference>
<keyword evidence="3" id="KW-0472">Membrane</keyword>
<dbReference type="CDD" id="cd14066">
    <property type="entry name" value="STKc_IRAK"/>
    <property type="match status" value="1"/>
</dbReference>
<dbReference type="Proteomes" id="UP001642360">
    <property type="component" value="Unassembled WGS sequence"/>
</dbReference>
<evidence type="ECO:0000256" key="1">
    <source>
        <dbReference type="ARBA" id="ARBA00004236"/>
    </source>
</evidence>
<dbReference type="GO" id="GO:0004674">
    <property type="term" value="F:protein serine/threonine kinase activity"/>
    <property type="evidence" value="ECO:0007669"/>
    <property type="project" value="UniProtKB-KW"/>
</dbReference>
<reference evidence="12 13" key="1">
    <citation type="submission" date="2024-02" db="EMBL/GenBank/DDBJ databases">
        <authorList>
            <person name="Vignale AGUSTIN F."/>
            <person name="Sosa J E."/>
            <person name="Modenutti C."/>
        </authorList>
    </citation>
    <scope>NUCLEOTIDE SEQUENCE [LARGE SCALE GENOMIC DNA]</scope>
</reference>
<dbReference type="SUPFAM" id="SSF56112">
    <property type="entry name" value="Protein kinase-like (PK-like)"/>
    <property type="match status" value="1"/>
</dbReference>
<protein>
    <recommendedName>
        <fullName evidence="2">non-specific serine/threonine protein kinase</fullName>
        <ecNumber evidence="2">2.7.11.1</ecNumber>
    </recommendedName>
</protein>